<feature type="region of interest" description="Disordered" evidence="1">
    <location>
        <begin position="59"/>
        <end position="82"/>
    </location>
</feature>
<reference evidence="2 3" key="1">
    <citation type="journal article" date="2012" name="PLoS Pathog.">
        <title>Diverse lifestyles and strategies of plant pathogenesis encoded in the genomes of eighteen Dothideomycetes fungi.</title>
        <authorList>
            <person name="Ohm R.A."/>
            <person name="Feau N."/>
            <person name="Henrissat B."/>
            <person name="Schoch C.L."/>
            <person name="Horwitz B.A."/>
            <person name="Barry K.W."/>
            <person name="Condon B.J."/>
            <person name="Copeland A.C."/>
            <person name="Dhillon B."/>
            <person name="Glaser F."/>
            <person name="Hesse C.N."/>
            <person name="Kosti I."/>
            <person name="LaButti K."/>
            <person name="Lindquist E.A."/>
            <person name="Lucas S."/>
            <person name="Salamov A.A."/>
            <person name="Bradshaw R.E."/>
            <person name="Ciuffetti L."/>
            <person name="Hamelin R.C."/>
            <person name="Kema G.H.J."/>
            <person name="Lawrence C."/>
            <person name="Scott J.A."/>
            <person name="Spatafora J.W."/>
            <person name="Turgeon B.G."/>
            <person name="de Wit P.J.G.M."/>
            <person name="Zhong S."/>
            <person name="Goodwin S.B."/>
            <person name="Grigoriev I.V."/>
        </authorList>
    </citation>
    <scope>NUCLEOTIDE SEQUENCE [LARGE SCALE GENOMIC DNA]</scope>
    <source>
        <strain evidence="3">28A</strain>
    </source>
</reference>
<evidence type="ECO:0000256" key="1">
    <source>
        <dbReference type="SAM" id="MobiDB-lite"/>
    </source>
</evidence>
<accession>R0KFH4</accession>
<evidence type="ECO:0000313" key="2">
    <source>
        <dbReference type="EMBL" id="EOA88064.1"/>
    </source>
</evidence>
<dbReference type="RefSeq" id="XP_008024081.1">
    <property type="nucleotide sequence ID" value="XM_008025890.1"/>
</dbReference>
<protein>
    <submittedName>
        <fullName evidence="2">Uncharacterized protein</fullName>
    </submittedName>
</protein>
<reference evidence="2 3" key="2">
    <citation type="journal article" date="2013" name="PLoS Genet.">
        <title>Comparative genome structure, secondary metabolite, and effector coding capacity across Cochliobolus pathogens.</title>
        <authorList>
            <person name="Condon B.J."/>
            <person name="Leng Y."/>
            <person name="Wu D."/>
            <person name="Bushley K.E."/>
            <person name="Ohm R.A."/>
            <person name="Otillar R."/>
            <person name="Martin J."/>
            <person name="Schackwitz W."/>
            <person name="Grimwood J."/>
            <person name="MohdZainudin N."/>
            <person name="Xue C."/>
            <person name="Wang R."/>
            <person name="Manning V.A."/>
            <person name="Dhillon B."/>
            <person name="Tu Z.J."/>
            <person name="Steffenson B.J."/>
            <person name="Salamov A."/>
            <person name="Sun H."/>
            <person name="Lowry S."/>
            <person name="LaButti K."/>
            <person name="Han J."/>
            <person name="Copeland A."/>
            <person name="Lindquist E."/>
            <person name="Barry K."/>
            <person name="Schmutz J."/>
            <person name="Baker S.E."/>
            <person name="Ciuffetti L.M."/>
            <person name="Grigoriev I.V."/>
            <person name="Zhong S."/>
            <person name="Turgeon B.G."/>
        </authorList>
    </citation>
    <scope>NUCLEOTIDE SEQUENCE [LARGE SCALE GENOMIC DNA]</scope>
    <source>
        <strain evidence="3">28A</strain>
    </source>
</reference>
<proteinExistence type="predicted"/>
<gene>
    <name evidence="2" type="ORF">SETTUDRAFT_38750</name>
</gene>
<dbReference type="GeneID" id="19404390"/>
<feature type="compositionally biased region" description="Basic and acidic residues" evidence="1">
    <location>
        <begin position="73"/>
        <end position="82"/>
    </location>
</feature>
<dbReference type="AlphaFoldDB" id="R0KFH4"/>
<dbReference type="Proteomes" id="UP000016935">
    <property type="component" value="Unassembled WGS sequence"/>
</dbReference>
<keyword evidence="3" id="KW-1185">Reference proteome</keyword>
<organism evidence="2 3">
    <name type="scientific">Exserohilum turcicum (strain 28A)</name>
    <name type="common">Northern leaf blight fungus</name>
    <name type="synonym">Setosphaeria turcica</name>
    <dbReference type="NCBI Taxonomy" id="671987"/>
    <lineage>
        <taxon>Eukaryota</taxon>
        <taxon>Fungi</taxon>
        <taxon>Dikarya</taxon>
        <taxon>Ascomycota</taxon>
        <taxon>Pezizomycotina</taxon>
        <taxon>Dothideomycetes</taxon>
        <taxon>Pleosporomycetidae</taxon>
        <taxon>Pleosporales</taxon>
        <taxon>Pleosporineae</taxon>
        <taxon>Pleosporaceae</taxon>
        <taxon>Exserohilum</taxon>
    </lineage>
</organism>
<dbReference type="OrthoDB" id="3688293at2759"/>
<evidence type="ECO:0000313" key="3">
    <source>
        <dbReference type="Proteomes" id="UP000016935"/>
    </source>
</evidence>
<sequence length="239" mass="27419">MDLIDANGGEPVPFAGRVMGPLVLEGYSRRREEAPANPPTVTNDQPAFLMGPLVLDGYSRHREASPPRQEVSTPRREASPPLDREIPSPCCRYYLDEKPPYILFSRLSRCNRYHVMSLYCRIIRYWDVMSPATPFPVNLLPDPDPRNWGSELLSRLLCLAEMTRSRYRVEGVDRIFEHIIMRNCLALDHEVVSADLIHGDFVIRLPDVEYAIDMMRTRIHTLHPGEFNYPTVPLACATR</sequence>
<dbReference type="HOGENOM" id="CLU_1161755_0_0_1"/>
<name>R0KFH4_EXST2</name>
<dbReference type="EMBL" id="KB908548">
    <property type="protein sequence ID" value="EOA88064.1"/>
    <property type="molecule type" value="Genomic_DNA"/>
</dbReference>